<dbReference type="CDD" id="cd10747">
    <property type="entry name" value="DnaJ_C"/>
    <property type="match status" value="1"/>
</dbReference>
<dbReference type="GO" id="GO:0008270">
    <property type="term" value="F:zinc ion binding"/>
    <property type="evidence" value="ECO:0007669"/>
    <property type="project" value="UniProtKB-KW"/>
</dbReference>
<name>A0A6I8TAV1_AEDAE</name>
<dbReference type="SUPFAM" id="SSF46565">
    <property type="entry name" value="Chaperone J-domain"/>
    <property type="match status" value="1"/>
</dbReference>
<dbReference type="InterPro" id="IPR012724">
    <property type="entry name" value="DnaJ"/>
</dbReference>
<dbReference type="PROSITE" id="PS00636">
    <property type="entry name" value="DNAJ_1"/>
    <property type="match status" value="1"/>
</dbReference>
<dbReference type="FunFam" id="1.10.287.110:FF:000014">
    <property type="entry name" value="dnaJ homolog subfamily A member 1"/>
    <property type="match status" value="1"/>
</dbReference>
<accession>A0A6I8TAV1</accession>
<dbReference type="InterPro" id="IPR008971">
    <property type="entry name" value="HSP40/DnaJ_pept-bd"/>
</dbReference>
<dbReference type="Gene3D" id="1.10.287.110">
    <property type="entry name" value="DnaJ domain"/>
    <property type="match status" value="1"/>
</dbReference>
<gene>
    <name evidence="6" type="primary">5566087</name>
</gene>
<dbReference type="SUPFAM" id="SSF49493">
    <property type="entry name" value="HSP40/DnaJ peptide-binding domain"/>
    <property type="match status" value="2"/>
</dbReference>
<proteinExistence type="inferred from homology"/>
<dbReference type="InParanoid" id="A0A6I8TAV1"/>
<dbReference type="GO" id="GO:0030544">
    <property type="term" value="F:Hsp70 protein binding"/>
    <property type="evidence" value="ECO:0007669"/>
    <property type="project" value="InterPro"/>
</dbReference>
<dbReference type="SUPFAM" id="SSF57938">
    <property type="entry name" value="DnaJ/Hsp40 cysteine-rich domain"/>
    <property type="match status" value="1"/>
</dbReference>
<dbReference type="Pfam" id="PF01556">
    <property type="entry name" value="DnaJ_C"/>
    <property type="match status" value="1"/>
</dbReference>
<dbReference type="HAMAP" id="MF_01152">
    <property type="entry name" value="DnaJ"/>
    <property type="match status" value="1"/>
</dbReference>
<dbReference type="CDD" id="cd10719">
    <property type="entry name" value="DnaJ_zf"/>
    <property type="match status" value="1"/>
</dbReference>
<dbReference type="GO" id="GO:0051082">
    <property type="term" value="F:unfolded protein binding"/>
    <property type="evidence" value="ECO:0007669"/>
    <property type="project" value="InterPro"/>
</dbReference>
<dbReference type="InterPro" id="IPR036410">
    <property type="entry name" value="HSP_DnaJ_Cys-rich_dom_sf"/>
</dbReference>
<dbReference type="GO" id="GO:0009408">
    <property type="term" value="P:response to heat"/>
    <property type="evidence" value="ECO:0007669"/>
    <property type="project" value="InterPro"/>
</dbReference>
<dbReference type="FunFam" id="2.10.230.10:FF:000001">
    <property type="entry name" value="DnaJ subfamily A member 2"/>
    <property type="match status" value="1"/>
</dbReference>
<dbReference type="CDD" id="cd06257">
    <property type="entry name" value="DnaJ"/>
    <property type="match status" value="1"/>
</dbReference>
<dbReference type="GO" id="GO:0005524">
    <property type="term" value="F:ATP binding"/>
    <property type="evidence" value="ECO:0007669"/>
    <property type="project" value="InterPro"/>
</dbReference>
<reference evidence="6" key="2">
    <citation type="submission" date="2020-05" db="UniProtKB">
        <authorList>
            <consortium name="EnsemblMetazoa"/>
        </authorList>
    </citation>
    <scope>IDENTIFICATION</scope>
    <source>
        <strain evidence="6">LVP_AGWG</strain>
    </source>
</reference>
<dbReference type="Pfam" id="PF00226">
    <property type="entry name" value="DnaJ"/>
    <property type="match status" value="1"/>
</dbReference>
<feature type="region of interest" description="Disordered" evidence="5">
    <location>
        <begin position="435"/>
        <end position="468"/>
    </location>
</feature>
<protein>
    <submittedName>
        <fullName evidence="6">Uncharacterized protein</fullName>
    </submittedName>
</protein>
<sequence>MAFRGPFVFDSGFFGDELSRNFSCLQRHRTGTRAVRFQNVLRPGLRCCCCCACVLKIKTEQGKRHKMVKETGFYDILGVKPGCSQDDLKKAYRKLALKYHPDKNPNEGDKFKQISMAYEVLSDPEKKAIYDEGGEQAIKKGGGGGGGGFHSPMDLFEMFFNGGMGGRSKRERRGKDLLHQLSVTLEELYSGTTRKLALQKNVICDQCEGHGGKKGASQKCTPCRGTGVMTKLHQLAPGFVQQLEESCRNCRGMGEIIDEKDKCKKCNGRKTVRDRKILEVNVEKGMRDGQKIVFSGEGDQDPDLQPGDIVIVLDEKEHPIFKRSGQDLIMHMQLQLVESLCGFQKIIRTLDDRDLLITSYPGEVLKHEAIKYISGEGMPQYKNPFEKGRLIIQFFVAFPDSVPIDLVPSLEQCLPGRPVVKVPEDAEECNMLELDPEHDRRSGHYKNAYDEDEDHHGPGVRVQQCATS</sequence>
<dbReference type="Gene3D" id="2.10.230.10">
    <property type="entry name" value="Heat shock protein DnaJ, cysteine-rich domain"/>
    <property type="match status" value="1"/>
</dbReference>
<evidence type="ECO:0000313" key="6">
    <source>
        <dbReference type="EnsemblMetazoa" id="AAEL005165-PG"/>
    </source>
</evidence>
<dbReference type="InterPro" id="IPR044713">
    <property type="entry name" value="DNJA1/2-like"/>
</dbReference>
<dbReference type="InterPro" id="IPR018253">
    <property type="entry name" value="DnaJ_domain_CS"/>
</dbReference>
<keyword evidence="7" id="KW-1185">Reference proteome</keyword>
<dbReference type="Pfam" id="PF00684">
    <property type="entry name" value="DnaJ_CXXCXGXG"/>
    <property type="match status" value="1"/>
</dbReference>
<dbReference type="FunCoup" id="A0A6I8TAV1">
    <property type="interactions" value="1600"/>
</dbReference>
<dbReference type="FunFam" id="2.60.260.20:FF:000003">
    <property type="entry name" value="DnaJ subfamily A member 2"/>
    <property type="match status" value="1"/>
</dbReference>
<dbReference type="PROSITE" id="PS50076">
    <property type="entry name" value="DNAJ_2"/>
    <property type="match status" value="1"/>
</dbReference>
<keyword evidence="3" id="KW-0863">Zinc-finger</keyword>
<keyword evidence="4" id="KW-0862">Zinc</keyword>
<dbReference type="PRINTS" id="PR00625">
    <property type="entry name" value="JDOMAIN"/>
</dbReference>
<keyword evidence="2" id="KW-0677">Repeat</keyword>
<evidence type="ECO:0000256" key="5">
    <source>
        <dbReference type="SAM" id="MobiDB-lite"/>
    </source>
</evidence>
<dbReference type="OrthoDB" id="550424at2759"/>
<dbReference type="InterPro" id="IPR036869">
    <property type="entry name" value="J_dom_sf"/>
</dbReference>
<evidence type="ECO:0000256" key="4">
    <source>
        <dbReference type="ARBA" id="ARBA00022833"/>
    </source>
</evidence>
<dbReference type="AlphaFoldDB" id="A0A6I8TAV1"/>
<dbReference type="InterPro" id="IPR002939">
    <property type="entry name" value="DnaJ_C"/>
</dbReference>
<dbReference type="PANTHER" id="PTHR43888">
    <property type="entry name" value="DNAJ-LIKE-2, ISOFORM A-RELATED"/>
    <property type="match status" value="1"/>
</dbReference>
<dbReference type="Proteomes" id="UP000008820">
    <property type="component" value="Chromosome 1"/>
</dbReference>
<dbReference type="InterPro" id="IPR001623">
    <property type="entry name" value="DnaJ_domain"/>
</dbReference>
<dbReference type="InterPro" id="IPR001305">
    <property type="entry name" value="HSP_DnaJ_Cys-rich_dom"/>
</dbReference>
<dbReference type="SMART" id="SM00271">
    <property type="entry name" value="DnaJ"/>
    <property type="match status" value="1"/>
</dbReference>
<dbReference type="PROSITE" id="PS51188">
    <property type="entry name" value="ZF_CR"/>
    <property type="match status" value="1"/>
</dbReference>
<dbReference type="GO" id="GO:0006457">
    <property type="term" value="P:protein folding"/>
    <property type="evidence" value="ECO:0007669"/>
    <property type="project" value="InterPro"/>
</dbReference>
<dbReference type="EnsemblMetazoa" id="AAEL005165-RG">
    <property type="protein sequence ID" value="AAEL005165-PG"/>
    <property type="gene ID" value="AAEL005165"/>
</dbReference>
<dbReference type="Gene3D" id="2.60.260.20">
    <property type="entry name" value="Urease metallochaperone UreE, N-terminal domain"/>
    <property type="match status" value="2"/>
</dbReference>
<keyword evidence="1" id="KW-0479">Metal-binding</keyword>
<evidence type="ECO:0000256" key="2">
    <source>
        <dbReference type="ARBA" id="ARBA00022737"/>
    </source>
</evidence>
<evidence type="ECO:0000256" key="3">
    <source>
        <dbReference type="ARBA" id="ARBA00022771"/>
    </source>
</evidence>
<evidence type="ECO:0000256" key="1">
    <source>
        <dbReference type="ARBA" id="ARBA00022723"/>
    </source>
</evidence>
<organism evidence="6 7">
    <name type="scientific">Aedes aegypti</name>
    <name type="common">Yellowfever mosquito</name>
    <name type="synonym">Culex aegypti</name>
    <dbReference type="NCBI Taxonomy" id="7159"/>
    <lineage>
        <taxon>Eukaryota</taxon>
        <taxon>Metazoa</taxon>
        <taxon>Ecdysozoa</taxon>
        <taxon>Arthropoda</taxon>
        <taxon>Hexapoda</taxon>
        <taxon>Insecta</taxon>
        <taxon>Pterygota</taxon>
        <taxon>Neoptera</taxon>
        <taxon>Endopterygota</taxon>
        <taxon>Diptera</taxon>
        <taxon>Nematocera</taxon>
        <taxon>Culicoidea</taxon>
        <taxon>Culicidae</taxon>
        <taxon>Culicinae</taxon>
        <taxon>Aedini</taxon>
        <taxon>Aedes</taxon>
        <taxon>Stegomyia</taxon>
    </lineage>
</organism>
<evidence type="ECO:0000313" key="7">
    <source>
        <dbReference type="Proteomes" id="UP000008820"/>
    </source>
</evidence>
<reference evidence="6 7" key="1">
    <citation type="submission" date="2017-06" db="EMBL/GenBank/DDBJ databases">
        <title>Aedes aegypti genome working group (AGWG) sequencing and assembly.</title>
        <authorList>
            <consortium name="Aedes aegypti Genome Working Group (AGWG)"/>
            <person name="Matthews B.J."/>
        </authorList>
    </citation>
    <scope>NUCLEOTIDE SEQUENCE [LARGE SCALE GENOMIC DNA]</scope>
    <source>
        <strain evidence="6 7">LVP_AGWG</strain>
    </source>
</reference>